<keyword evidence="2" id="KW-0430">Lectin</keyword>
<dbReference type="SUPFAM" id="SSF49899">
    <property type="entry name" value="Concanavalin A-like lectins/glucanases"/>
    <property type="match status" value="1"/>
</dbReference>
<name>A0A7J7PA23_9MAGN</name>
<gene>
    <name evidence="6" type="ORF">GIB67_032617</name>
</gene>
<keyword evidence="4" id="KW-0732">Signal</keyword>
<dbReference type="Gene3D" id="2.60.120.200">
    <property type="match status" value="1"/>
</dbReference>
<comment type="caution">
    <text evidence="6">The sequence shown here is derived from an EMBL/GenBank/DDBJ whole genome shotgun (WGS) entry which is preliminary data.</text>
</comment>
<dbReference type="InterPro" id="IPR013320">
    <property type="entry name" value="ConA-like_dom_sf"/>
</dbReference>
<keyword evidence="7" id="KW-1185">Reference proteome</keyword>
<dbReference type="Pfam" id="PF00139">
    <property type="entry name" value="Lectin_legB"/>
    <property type="match status" value="1"/>
</dbReference>
<organism evidence="6 7">
    <name type="scientific">Kingdonia uniflora</name>
    <dbReference type="NCBI Taxonomy" id="39325"/>
    <lineage>
        <taxon>Eukaryota</taxon>
        <taxon>Viridiplantae</taxon>
        <taxon>Streptophyta</taxon>
        <taxon>Embryophyta</taxon>
        <taxon>Tracheophyta</taxon>
        <taxon>Spermatophyta</taxon>
        <taxon>Magnoliopsida</taxon>
        <taxon>Ranunculales</taxon>
        <taxon>Circaeasteraceae</taxon>
        <taxon>Kingdonia</taxon>
    </lineage>
</organism>
<dbReference type="InterPro" id="IPR050258">
    <property type="entry name" value="Leguminous_Lectin"/>
</dbReference>
<accession>A0A7J7PA23</accession>
<feature type="domain" description="Legume lectin" evidence="5">
    <location>
        <begin position="28"/>
        <end position="243"/>
    </location>
</feature>
<evidence type="ECO:0000256" key="3">
    <source>
        <dbReference type="SAM" id="Phobius"/>
    </source>
</evidence>
<evidence type="ECO:0000313" key="6">
    <source>
        <dbReference type="EMBL" id="KAF6175994.1"/>
    </source>
</evidence>
<proteinExistence type="inferred from homology"/>
<dbReference type="PANTHER" id="PTHR32401">
    <property type="entry name" value="CONCANAVALIN A-LIKE LECTIN FAMILY PROTEIN"/>
    <property type="match status" value="1"/>
</dbReference>
<feature type="chain" id="PRO_5029544352" description="Legume lectin domain-containing protein" evidence="4">
    <location>
        <begin position="25"/>
        <end position="342"/>
    </location>
</feature>
<evidence type="ECO:0000256" key="1">
    <source>
        <dbReference type="ARBA" id="ARBA00007606"/>
    </source>
</evidence>
<dbReference type="AlphaFoldDB" id="A0A7J7PA23"/>
<evidence type="ECO:0000313" key="7">
    <source>
        <dbReference type="Proteomes" id="UP000541444"/>
    </source>
</evidence>
<sequence>MAISMNYCFPIFLFFSHILHLVNSTTTSSFSLKSFNSDAVVMLGDTQILNQPSSIKLSGSLNSTNQGTIIYKYPIKLLSSFSSYFSFSIHQQDFNGLDFFILPSSTQNQIQIQTKNKTRLISTEFHTFNVSFSNNVVAAVGMDISTMESGKFINATTIEMPIYTHDIMHSWIDYDASSKRLEIRLSKSGTKRPFYPTVSYFTQQLWNQKDVFVGLASFGRNSTQSCIIYSWSFRVRSVPYWMHSQPRDPRVRNQSHSHPNIVQPNVPSNVCLLRVFTALLLGIGCGALASYVMLLFMRLVFVDGTPTVANKEYAVHPLEFGYEKLKIALDKNSTKSPTSESK</sequence>
<reference evidence="6 7" key="1">
    <citation type="journal article" date="2020" name="IScience">
        <title>Genome Sequencing of the Endangered Kingdonia uniflora (Circaeasteraceae, Ranunculales) Reveals Potential Mechanisms of Evolutionary Specialization.</title>
        <authorList>
            <person name="Sun Y."/>
            <person name="Deng T."/>
            <person name="Zhang A."/>
            <person name="Moore M.J."/>
            <person name="Landis J.B."/>
            <person name="Lin N."/>
            <person name="Zhang H."/>
            <person name="Zhang X."/>
            <person name="Huang J."/>
            <person name="Zhang X."/>
            <person name="Sun H."/>
            <person name="Wang H."/>
        </authorList>
    </citation>
    <scope>NUCLEOTIDE SEQUENCE [LARGE SCALE GENOMIC DNA]</scope>
    <source>
        <strain evidence="6">TB1705</strain>
        <tissue evidence="6">Leaf</tissue>
    </source>
</reference>
<dbReference type="InterPro" id="IPR001220">
    <property type="entry name" value="Legume_lectin_dom"/>
</dbReference>
<keyword evidence="3" id="KW-0472">Membrane</keyword>
<dbReference type="EMBL" id="JACGCM010000129">
    <property type="protein sequence ID" value="KAF6175994.1"/>
    <property type="molecule type" value="Genomic_DNA"/>
</dbReference>
<comment type="similarity">
    <text evidence="1">Belongs to the leguminous lectin family.</text>
</comment>
<dbReference type="OrthoDB" id="2019747at2759"/>
<dbReference type="Proteomes" id="UP000541444">
    <property type="component" value="Unassembled WGS sequence"/>
</dbReference>
<evidence type="ECO:0000256" key="4">
    <source>
        <dbReference type="SAM" id="SignalP"/>
    </source>
</evidence>
<feature type="signal peptide" evidence="4">
    <location>
        <begin position="1"/>
        <end position="24"/>
    </location>
</feature>
<dbReference type="PANTHER" id="PTHR32401:SF16">
    <property type="entry name" value="CONCANAVALIN A-LIKE LECTIN FAMILY PROTEIN"/>
    <property type="match status" value="1"/>
</dbReference>
<dbReference type="GO" id="GO:0030246">
    <property type="term" value="F:carbohydrate binding"/>
    <property type="evidence" value="ECO:0007669"/>
    <property type="project" value="UniProtKB-KW"/>
</dbReference>
<evidence type="ECO:0000259" key="5">
    <source>
        <dbReference type="Pfam" id="PF00139"/>
    </source>
</evidence>
<evidence type="ECO:0000256" key="2">
    <source>
        <dbReference type="ARBA" id="ARBA00022734"/>
    </source>
</evidence>
<keyword evidence="3" id="KW-0812">Transmembrane</keyword>
<keyword evidence="3" id="KW-1133">Transmembrane helix</keyword>
<protein>
    <recommendedName>
        <fullName evidence="5">Legume lectin domain-containing protein</fullName>
    </recommendedName>
</protein>
<feature type="transmembrane region" description="Helical" evidence="3">
    <location>
        <begin position="272"/>
        <end position="296"/>
    </location>
</feature>